<reference evidence="1" key="1">
    <citation type="journal article" date="2020" name="Nature">
        <title>Giant virus diversity and host interactions through global metagenomics.</title>
        <authorList>
            <person name="Schulz F."/>
            <person name="Roux S."/>
            <person name="Paez-Espino D."/>
            <person name="Jungbluth S."/>
            <person name="Walsh D.A."/>
            <person name="Denef V.J."/>
            <person name="McMahon K.D."/>
            <person name="Konstantinidis K.T."/>
            <person name="Eloe-Fadrosh E.A."/>
            <person name="Kyrpides N.C."/>
            <person name="Woyke T."/>
        </authorList>
    </citation>
    <scope>NUCLEOTIDE SEQUENCE</scope>
    <source>
        <strain evidence="1">GVMAG-M-3300027892-73</strain>
    </source>
</reference>
<sequence>MSTAYYPQGMRTMPSGGRMNASMPSQYISWKGNGVFSNPVGVAPSHIRPLTNRDSGNVFLSGNFESRAFGKGRRFIPRPIKHYRKGRVIPPAIIDPIDPSNPVFVAETKLINYNMNRFVSSAKGQSLSGGSGGGGGLIGGLMDRPGGFIVKQNPVDEISNNKQLNTDCKTCEGVGIIASYYPNNTYLTENPEPRTQTPMFCCNEEYKARRRVVYASTNLKQNYYTTTKQYLQNRCKTFDQKAFNFKTNTPVITSDLSKYTGETPFEIENAKPGSALATSNIYVANCYPNAEIYDTTERGLLNRLLSILLNKGILTQTEINDFLKQEKENFDALFNYLNGLPSGSKDAAITVFVSFINNPYWGIPFAGPTNPNGCKLTVYKPNNPQFAKQGAVSSSTRMLKLNVDTISTNAASLYPRSNNGKVYYQNWGPTLVTANQIYRGDDNNVTNLYKNKGQAKCSAPSPALINGKYTYQNKKSCWYKRQLPQYQVPLSQPSPYRYYPGTVFSSNHFNQEPRTYMTPSRSA</sequence>
<accession>A0A6C0LJF5</accession>
<proteinExistence type="predicted"/>
<name>A0A6C0LJF5_9ZZZZ</name>
<evidence type="ECO:0000313" key="1">
    <source>
        <dbReference type="EMBL" id="QHU31039.1"/>
    </source>
</evidence>
<protein>
    <submittedName>
        <fullName evidence="1">Uncharacterized protein</fullName>
    </submittedName>
</protein>
<dbReference type="EMBL" id="MN740522">
    <property type="protein sequence ID" value="QHU31039.1"/>
    <property type="molecule type" value="Genomic_DNA"/>
</dbReference>
<dbReference type="AlphaFoldDB" id="A0A6C0LJF5"/>
<organism evidence="1">
    <name type="scientific">viral metagenome</name>
    <dbReference type="NCBI Taxonomy" id="1070528"/>
    <lineage>
        <taxon>unclassified sequences</taxon>
        <taxon>metagenomes</taxon>
        <taxon>organismal metagenomes</taxon>
    </lineage>
</organism>